<keyword evidence="1" id="KW-0732">Signal</keyword>
<reference evidence="3" key="1">
    <citation type="journal article" date="2019" name="Int. J. Syst. Evol. Microbiol.">
        <title>The Global Catalogue of Microorganisms (GCM) 10K type strain sequencing project: providing services to taxonomists for standard genome sequencing and annotation.</title>
        <authorList>
            <consortium name="The Broad Institute Genomics Platform"/>
            <consortium name="The Broad Institute Genome Sequencing Center for Infectious Disease"/>
            <person name="Wu L."/>
            <person name="Ma J."/>
        </authorList>
    </citation>
    <scope>NUCLEOTIDE SEQUENCE [LARGE SCALE GENOMIC DNA]</scope>
    <source>
        <strain evidence="3">CCUG 51308</strain>
    </source>
</reference>
<dbReference type="EMBL" id="JBHTBR010000004">
    <property type="protein sequence ID" value="MFC7291529.1"/>
    <property type="molecule type" value="Genomic_DNA"/>
</dbReference>
<name>A0ABW2IKQ4_9PROT</name>
<gene>
    <name evidence="2" type="ORF">ACFQS8_07875</name>
</gene>
<feature type="chain" id="PRO_5045339077" evidence="1">
    <location>
        <begin position="26"/>
        <end position="108"/>
    </location>
</feature>
<organism evidence="2 3">
    <name type="scientific">Hirschia litorea</name>
    <dbReference type="NCBI Taxonomy" id="1199156"/>
    <lineage>
        <taxon>Bacteria</taxon>
        <taxon>Pseudomonadati</taxon>
        <taxon>Pseudomonadota</taxon>
        <taxon>Alphaproteobacteria</taxon>
        <taxon>Hyphomonadales</taxon>
        <taxon>Hyphomonadaceae</taxon>
        <taxon>Hirschia</taxon>
    </lineage>
</organism>
<dbReference type="Proteomes" id="UP001596492">
    <property type="component" value="Unassembled WGS sequence"/>
</dbReference>
<evidence type="ECO:0000313" key="3">
    <source>
        <dbReference type="Proteomes" id="UP001596492"/>
    </source>
</evidence>
<evidence type="ECO:0000313" key="2">
    <source>
        <dbReference type="EMBL" id="MFC7291529.1"/>
    </source>
</evidence>
<accession>A0ABW2IKQ4</accession>
<dbReference type="RefSeq" id="WP_382166760.1">
    <property type="nucleotide sequence ID" value="NZ_JBHTBR010000004.1"/>
</dbReference>
<proteinExistence type="predicted"/>
<feature type="signal peptide" evidence="1">
    <location>
        <begin position="1"/>
        <end position="25"/>
    </location>
</feature>
<sequence length="108" mass="11625">MSFKSIKSLAIIGALSMAFTAPALADTAINIVVNTPAVVKLTPAKTTHRHVVSKGHTHVQKVVVAPVKTVVVTKAVPQKVVRKRVVVRDATPITHSPKVHVQHVVYTR</sequence>
<protein>
    <submittedName>
        <fullName evidence="2">Uncharacterized protein</fullName>
    </submittedName>
</protein>
<keyword evidence="3" id="KW-1185">Reference proteome</keyword>
<comment type="caution">
    <text evidence="2">The sequence shown here is derived from an EMBL/GenBank/DDBJ whole genome shotgun (WGS) entry which is preliminary data.</text>
</comment>
<evidence type="ECO:0000256" key="1">
    <source>
        <dbReference type="SAM" id="SignalP"/>
    </source>
</evidence>